<evidence type="ECO:0000313" key="4">
    <source>
        <dbReference type="Proteomes" id="UP001208689"/>
    </source>
</evidence>
<evidence type="ECO:0000259" key="2">
    <source>
        <dbReference type="PROSITE" id="PS50110"/>
    </source>
</evidence>
<name>A0ABY6HVC4_9ARCH</name>
<dbReference type="Proteomes" id="UP001208689">
    <property type="component" value="Chromosome"/>
</dbReference>
<dbReference type="PROSITE" id="PS50110">
    <property type="entry name" value="RESPONSE_REGULATORY"/>
    <property type="match status" value="1"/>
</dbReference>
<dbReference type="PANTHER" id="PTHR44591">
    <property type="entry name" value="STRESS RESPONSE REGULATOR PROTEIN 1"/>
    <property type="match status" value="1"/>
</dbReference>
<accession>A0ABY6HVC4</accession>
<evidence type="ECO:0000313" key="3">
    <source>
        <dbReference type="EMBL" id="UYP47360.1"/>
    </source>
</evidence>
<sequence length="138" mass="15907">MKKKSAIIAENSLIIAMMTKLELEKSGINVVGTVNNYDDFIKIYNKYQPSLIFIDIHLEGMYKGINTIQKISHSGNSDIIFLLTYYNNQVQQKLKDIQGYQYLKKPFDDVEIQSLLSQYFPIEKGFKKEVKASISQQS</sequence>
<reference evidence="3" key="1">
    <citation type="submission" date="2022-09" db="EMBL/GenBank/DDBJ databases">
        <title>Actin cytoskeleton and complex cell architecture in an #Asgard archaeon.</title>
        <authorList>
            <person name="Ponce Toledo R.I."/>
            <person name="Schleper C."/>
            <person name="Rodrigues Oliveira T."/>
            <person name="Wollweber F."/>
            <person name="Xu J."/>
            <person name="Rittmann S."/>
            <person name="Klingl A."/>
            <person name="Pilhofer M."/>
        </authorList>
    </citation>
    <scope>NUCLEOTIDE SEQUENCE</scope>
    <source>
        <strain evidence="3">B-35</strain>
    </source>
</reference>
<proteinExistence type="predicted"/>
<dbReference type="EMBL" id="CP104013">
    <property type="protein sequence ID" value="UYP47360.1"/>
    <property type="molecule type" value="Genomic_DNA"/>
</dbReference>
<dbReference type="Gene3D" id="3.40.50.2300">
    <property type="match status" value="1"/>
</dbReference>
<keyword evidence="4" id="KW-1185">Reference proteome</keyword>
<protein>
    <recommendedName>
        <fullName evidence="2">Response regulatory domain-containing protein</fullName>
    </recommendedName>
</protein>
<feature type="domain" description="Response regulatory" evidence="2">
    <location>
        <begin position="5"/>
        <end position="120"/>
    </location>
</feature>
<dbReference type="InterPro" id="IPR001789">
    <property type="entry name" value="Sig_transdc_resp-reg_receiver"/>
</dbReference>
<organism evidence="3 4">
    <name type="scientific">Candidatus Lokiarchaeum ossiferum</name>
    <dbReference type="NCBI Taxonomy" id="2951803"/>
    <lineage>
        <taxon>Archaea</taxon>
        <taxon>Promethearchaeati</taxon>
        <taxon>Promethearchaeota</taxon>
        <taxon>Promethearchaeia</taxon>
        <taxon>Promethearchaeales</taxon>
        <taxon>Promethearchaeaceae</taxon>
        <taxon>Candidatus Lokiarchaeum</taxon>
    </lineage>
</organism>
<gene>
    <name evidence="3" type="ORF">NEF87_003645</name>
</gene>
<dbReference type="PANTHER" id="PTHR44591:SF3">
    <property type="entry name" value="RESPONSE REGULATORY DOMAIN-CONTAINING PROTEIN"/>
    <property type="match status" value="1"/>
</dbReference>
<dbReference type="InterPro" id="IPR011006">
    <property type="entry name" value="CheY-like_superfamily"/>
</dbReference>
<dbReference type="Pfam" id="PF00072">
    <property type="entry name" value="Response_reg"/>
    <property type="match status" value="1"/>
</dbReference>
<dbReference type="SUPFAM" id="SSF52172">
    <property type="entry name" value="CheY-like"/>
    <property type="match status" value="1"/>
</dbReference>
<dbReference type="InterPro" id="IPR050595">
    <property type="entry name" value="Bact_response_regulator"/>
</dbReference>
<dbReference type="SMART" id="SM00448">
    <property type="entry name" value="REC"/>
    <property type="match status" value="1"/>
</dbReference>
<evidence type="ECO:0000256" key="1">
    <source>
        <dbReference type="ARBA" id="ARBA00022553"/>
    </source>
</evidence>
<keyword evidence="1" id="KW-0597">Phosphoprotein</keyword>